<feature type="domain" description="GH10" evidence="12">
    <location>
        <begin position="478"/>
        <end position="709"/>
    </location>
</feature>
<evidence type="ECO:0000256" key="1">
    <source>
        <dbReference type="ARBA" id="ARBA00000681"/>
    </source>
</evidence>
<dbReference type="PROSITE" id="PS51760">
    <property type="entry name" value="GH10_2"/>
    <property type="match status" value="1"/>
</dbReference>
<dbReference type="Gene3D" id="3.20.20.80">
    <property type="entry name" value="Glycosidases"/>
    <property type="match status" value="2"/>
</dbReference>
<dbReference type="GO" id="GO:0031176">
    <property type="term" value="F:endo-1,4-beta-xylanase activity"/>
    <property type="evidence" value="ECO:0007669"/>
    <property type="project" value="UniProtKB-EC"/>
</dbReference>
<dbReference type="EC" id="3.2.1.8" evidence="3"/>
<keyword evidence="6" id="KW-0677">Repeat</keyword>
<dbReference type="AlphaFoldDB" id="A0A1I1ENK1"/>
<sequence>MKYLNRLLVFGGLLSIISSCADPDPLEFEVEKPEGWDAQQEINEYASLKSYINSTSNADFKLGGAVSISEYNNKGVMHRLINRNFDELTLHYGMKHGAIVRANGDIDLTQVNELITTAEQAGTSIYGHTLTWHANQNASYLNSLLEPLVIESPSIPNDLDKSGLMDGSFTGYTSNTAEENITIAENEGIGDETNAIQFAVPSGSAHAEDFQFSTPDIPVMTDHEYEVIFFIKSDMPGEVSISFDGLNENMPLIDYNNDGEATETFQTDFAWKEIRFRISDFESDSFSLNFNFGAQPGVNYMIDITNLYVYDLEGEPMQNNLVANGNFESGTGWGGWGNGSTRGLTEDGLGFGNEGKAFFVTNPSITSGYWSVQTVYNFPEPLESGETYILSFWVKGDAEGIIRPELQSPNYSSDGFGQVNVGTEWKRVEVQTTVNADDRGRLIFSYGEFAGTVYLDNVSLTNAAGGGGSTTILVRDDATKSAIIEEELERYISTVVTATPYVDAWDVVNEPMDDGNPYELKSEARDSNVQDDEFYWQDYLGKDYAVKAFNLARQYGEPEDLLFINDYNLEYNLDKCKGIIEYVEYIESQGAQVDGIGTQMHISIDSDREKIAEMFRLLAASGKLVKVSELDVRTNADEPTPEVLEQQADMYRFVVESYLANVPKEQRYGITVWGISDSPENASWLAGEYQGLWDINLNRKPAYKSFAEALSDM</sequence>
<keyword evidence="14" id="KW-1185">Reference proteome</keyword>
<keyword evidence="4" id="KW-0858">Xylan degradation</keyword>
<keyword evidence="10" id="KW-0624">Polysaccharide degradation</keyword>
<evidence type="ECO:0000313" key="13">
    <source>
        <dbReference type="EMBL" id="SFB88681.1"/>
    </source>
</evidence>
<dbReference type="SUPFAM" id="SSF51445">
    <property type="entry name" value="(Trans)glycosidases"/>
    <property type="match status" value="1"/>
</dbReference>
<dbReference type="Pfam" id="PF00331">
    <property type="entry name" value="Glyco_hydro_10"/>
    <property type="match status" value="2"/>
</dbReference>
<evidence type="ECO:0000256" key="11">
    <source>
        <dbReference type="SAM" id="SignalP"/>
    </source>
</evidence>
<dbReference type="STRING" id="1334022.SAMN04487907_1011045"/>
<evidence type="ECO:0000256" key="6">
    <source>
        <dbReference type="ARBA" id="ARBA00022737"/>
    </source>
</evidence>
<accession>A0A1I1ENK1</accession>
<dbReference type="InterPro" id="IPR003305">
    <property type="entry name" value="CenC_carb-bd"/>
</dbReference>
<evidence type="ECO:0000313" key="14">
    <source>
        <dbReference type="Proteomes" id="UP000199438"/>
    </source>
</evidence>
<keyword evidence="8" id="KW-0119">Carbohydrate metabolism</keyword>
<dbReference type="Gene3D" id="2.60.120.260">
    <property type="entry name" value="Galactose-binding domain-like"/>
    <property type="match status" value="2"/>
</dbReference>
<dbReference type="PANTHER" id="PTHR31490">
    <property type="entry name" value="GLYCOSYL HYDROLASE"/>
    <property type="match status" value="1"/>
</dbReference>
<dbReference type="Proteomes" id="UP000199438">
    <property type="component" value="Unassembled WGS sequence"/>
</dbReference>
<reference evidence="14" key="1">
    <citation type="submission" date="2016-10" db="EMBL/GenBank/DDBJ databases">
        <authorList>
            <person name="Varghese N."/>
            <person name="Submissions S."/>
        </authorList>
    </citation>
    <scope>NUCLEOTIDE SEQUENCE [LARGE SCALE GENOMIC DNA]</scope>
    <source>
        <strain evidence="14">DSM 24499</strain>
    </source>
</reference>
<dbReference type="InterPro" id="IPR017853">
    <property type="entry name" value="GH"/>
</dbReference>
<protein>
    <recommendedName>
        <fullName evidence="3">endo-1,4-beta-xylanase</fullName>
        <ecNumber evidence="3">3.2.1.8</ecNumber>
    </recommendedName>
</protein>
<dbReference type="InterPro" id="IPR044846">
    <property type="entry name" value="GH10"/>
</dbReference>
<dbReference type="OrthoDB" id="1032269at2"/>
<evidence type="ECO:0000256" key="7">
    <source>
        <dbReference type="ARBA" id="ARBA00022801"/>
    </source>
</evidence>
<feature type="chain" id="PRO_5011577580" description="endo-1,4-beta-xylanase" evidence="11">
    <location>
        <begin position="22"/>
        <end position="713"/>
    </location>
</feature>
<evidence type="ECO:0000256" key="5">
    <source>
        <dbReference type="ARBA" id="ARBA00022729"/>
    </source>
</evidence>
<dbReference type="Pfam" id="PF02018">
    <property type="entry name" value="CBM_4_9"/>
    <property type="match status" value="1"/>
</dbReference>
<evidence type="ECO:0000256" key="4">
    <source>
        <dbReference type="ARBA" id="ARBA00022651"/>
    </source>
</evidence>
<dbReference type="PANTHER" id="PTHR31490:SF88">
    <property type="entry name" value="BETA-XYLANASE"/>
    <property type="match status" value="1"/>
</dbReference>
<dbReference type="EMBL" id="FOKV01000001">
    <property type="protein sequence ID" value="SFB88681.1"/>
    <property type="molecule type" value="Genomic_DNA"/>
</dbReference>
<gene>
    <name evidence="13" type="ORF">SAMN04487907_1011045</name>
</gene>
<name>A0A1I1ENK1_9FLAO</name>
<keyword evidence="9" id="KW-0326">Glycosidase</keyword>
<comment type="similarity">
    <text evidence="2">Belongs to the glycosyl hydrolase 10 (cellulase F) family.</text>
</comment>
<dbReference type="GO" id="GO:0045493">
    <property type="term" value="P:xylan catabolic process"/>
    <property type="evidence" value="ECO:0007669"/>
    <property type="project" value="UniProtKB-KW"/>
</dbReference>
<evidence type="ECO:0000256" key="3">
    <source>
        <dbReference type="ARBA" id="ARBA00012590"/>
    </source>
</evidence>
<comment type="catalytic activity">
    <reaction evidence="1">
        <text>Endohydrolysis of (1-&gt;4)-beta-D-xylosidic linkages in xylans.</text>
        <dbReference type="EC" id="3.2.1.8"/>
    </reaction>
</comment>
<evidence type="ECO:0000259" key="12">
    <source>
        <dbReference type="PROSITE" id="PS51760"/>
    </source>
</evidence>
<keyword evidence="7 13" id="KW-0378">Hydrolase</keyword>
<evidence type="ECO:0000256" key="2">
    <source>
        <dbReference type="ARBA" id="ARBA00007495"/>
    </source>
</evidence>
<evidence type="ECO:0000256" key="9">
    <source>
        <dbReference type="ARBA" id="ARBA00023295"/>
    </source>
</evidence>
<dbReference type="SUPFAM" id="SSF49785">
    <property type="entry name" value="Galactose-binding domain-like"/>
    <property type="match status" value="2"/>
</dbReference>
<feature type="signal peptide" evidence="11">
    <location>
        <begin position="1"/>
        <end position="21"/>
    </location>
</feature>
<dbReference type="PROSITE" id="PS51257">
    <property type="entry name" value="PROKAR_LIPOPROTEIN"/>
    <property type="match status" value="1"/>
</dbReference>
<keyword evidence="5 11" id="KW-0732">Signal</keyword>
<organism evidence="13 14">
    <name type="scientific">Zunongwangia mangrovi</name>
    <dbReference type="NCBI Taxonomy" id="1334022"/>
    <lineage>
        <taxon>Bacteria</taxon>
        <taxon>Pseudomonadati</taxon>
        <taxon>Bacteroidota</taxon>
        <taxon>Flavobacteriia</taxon>
        <taxon>Flavobacteriales</taxon>
        <taxon>Flavobacteriaceae</taxon>
        <taxon>Zunongwangia</taxon>
    </lineage>
</organism>
<proteinExistence type="inferred from homology"/>
<dbReference type="InterPro" id="IPR001000">
    <property type="entry name" value="GH10_dom"/>
</dbReference>
<dbReference type="SMART" id="SM00633">
    <property type="entry name" value="Glyco_10"/>
    <property type="match status" value="1"/>
</dbReference>
<dbReference type="RefSeq" id="WP_092540281.1">
    <property type="nucleotide sequence ID" value="NZ_FOKV01000001.1"/>
</dbReference>
<evidence type="ECO:0000256" key="10">
    <source>
        <dbReference type="ARBA" id="ARBA00023326"/>
    </source>
</evidence>
<dbReference type="InterPro" id="IPR008979">
    <property type="entry name" value="Galactose-bd-like_sf"/>
</dbReference>
<evidence type="ECO:0000256" key="8">
    <source>
        <dbReference type="ARBA" id="ARBA00023277"/>
    </source>
</evidence>